<gene>
    <name evidence="3" type="ORF">BT96DRAFT_1026126</name>
</gene>
<evidence type="ECO:0000313" key="3">
    <source>
        <dbReference type="EMBL" id="KAE9386717.1"/>
    </source>
</evidence>
<accession>A0A6A4GN74</accession>
<dbReference type="Pfam" id="PF14737">
    <property type="entry name" value="DUF4470"/>
    <property type="match status" value="1"/>
</dbReference>
<dbReference type="SUPFAM" id="SSF48452">
    <property type="entry name" value="TPR-like"/>
    <property type="match status" value="1"/>
</dbReference>
<evidence type="ECO:0000256" key="1">
    <source>
        <dbReference type="PROSITE-ProRule" id="PRU00339"/>
    </source>
</evidence>
<sequence>MAEKKVGDVSALKAQGNIHFKACRFAEAAKEYQKAESQSPQDPVFSSNFSAALYELGDYLGCFQAICRAAKTAFQLKETDHSSLLLKLSSRLPKALTQGIWSGTIRSAQIEEEKQVVERLRFEGKAIPETLRLWEQMERVKVGAMSISAEDVATAKHRLLYLPIYKKAAASTKEFFSIGHDDILSIFDNWGALDDDKDPIDPKTLTPAECGDLSFLFAGVGDARHAFGSIIGLRKAYSTFTEPQKEKFHAHFTLLDIHPTALARDLCVMLLLDDLISGGQSPSEKEETMATIFYTFSAVLMPGKCAKRLQQIAQRLGQLLKANPPQLPPWIHVHSGSIPGLLASLELLENRYATQNYANFDKGFLANPIIDAGFTSKLDEKISEERQGMYEYLDGLSEDELITFLSKHVETPCPKENLPQKRAKWIKDARETTVDILMDLMHEAGAASDNVELIPEVGWYREFRVFVPPRSLQGNCIAEVWSEVDLTCVDEVDDEIEKTWKPNASLFDAWDDLPQPHCRGYPNFMRFDAFQLIQAVYEFNVAHCGLDSEAVQVDKDCPSFSIVSFFFNGVVDALRTLKGKIKWEVLQGDMCQTLVKMRLGDERPASFPRKYMRMWLSNVPDYTHGPMNTAIYISPNLSNHVHSAAASNCLLNTGIWASPDDFCHTYTLLSTADVPRFLGCQVKHMVPVYGLVSLAPLPQPCPLPLSQLASRNELTHWLTCVLLYTITSSNPRMESIRVMYPNNLVSFLNLLLHLHSVGFPGHWLSEFLNDVLNDQLMSTATVYCGVLPIPVSEAKRVVPKRRLFLDPWKVEWENILSIAYGAFSFPIHIPQRKNLDGISIRSLDDIGRYQVTLGYSKWCFPTAMRMRLNTDQCIVLVFLRPSTQAQHSADYLAAKMADVVEGRVTKADDMYILTAVDELSMESSRIAWRMYKGRVEKMKREKWVMVPIRFDAQEAVTSPIAASAWEMI</sequence>
<dbReference type="PROSITE" id="PS50005">
    <property type="entry name" value="TPR"/>
    <property type="match status" value="1"/>
</dbReference>
<feature type="repeat" description="TPR" evidence="1">
    <location>
        <begin position="9"/>
        <end position="42"/>
    </location>
</feature>
<proteinExistence type="predicted"/>
<evidence type="ECO:0000259" key="2">
    <source>
        <dbReference type="Pfam" id="PF14737"/>
    </source>
</evidence>
<organism evidence="3 4">
    <name type="scientific">Gymnopus androsaceus JB14</name>
    <dbReference type="NCBI Taxonomy" id="1447944"/>
    <lineage>
        <taxon>Eukaryota</taxon>
        <taxon>Fungi</taxon>
        <taxon>Dikarya</taxon>
        <taxon>Basidiomycota</taxon>
        <taxon>Agaricomycotina</taxon>
        <taxon>Agaricomycetes</taxon>
        <taxon>Agaricomycetidae</taxon>
        <taxon>Agaricales</taxon>
        <taxon>Marasmiineae</taxon>
        <taxon>Omphalotaceae</taxon>
        <taxon>Gymnopus</taxon>
    </lineage>
</organism>
<protein>
    <recommendedName>
        <fullName evidence="2">DUF4470 domain-containing protein</fullName>
    </recommendedName>
</protein>
<dbReference type="InterPro" id="IPR011990">
    <property type="entry name" value="TPR-like_helical_dom_sf"/>
</dbReference>
<dbReference type="InterPro" id="IPR019734">
    <property type="entry name" value="TPR_rpt"/>
</dbReference>
<dbReference type="Gene3D" id="1.25.40.10">
    <property type="entry name" value="Tetratricopeptide repeat domain"/>
    <property type="match status" value="1"/>
</dbReference>
<reference evidence="3" key="1">
    <citation type="journal article" date="2019" name="Environ. Microbiol.">
        <title>Fungal ecological strategies reflected in gene transcription - a case study of two litter decomposers.</title>
        <authorList>
            <person name="Barbi F."/>
            <person name="Kohler A."/>
            <person name="Barry K."/>
            <person name="Baskaran P."/>
            <person name="Daum C."/>
            <person name="Fauchery L."/>
            <person name="Ihrmark K."/>
            <person name="Kuo A."/>
            <person name="LaButti K."/>
            <person name="Lipzen A."/>
            <person name="Morin E."/>
            <person name="Grigoriev I.V."/>
            <person name="Henrissat B."/>
            <person name="Lindahl B."/>
            <person name="Martin F."/>
        </authorList>
    </citation>
    <scope>NUCLEOTIDE SEQUENCE</scope>
    <source>
        <strain evidence="3">JB14</strain>
    </source>
</reference>
<keyword evidence="1" id="KW-0802">TPR repeat</keyword>
<feature type="domain" description="DUF4470" evidence="2">
    <location>
        <begin position="209"/>
        <end position="296"/>
    </location>
</feature>
<keyword evidence="4" id="KW-1185">Reference proteome</keyword>
<name>A0A6A4GN74_9AGAR</name>
<dbReference type="Proteomes" id="UP000799118">
    <property type="component" value="Unassembled WGS sequence"/>
</dbReference>
<dbReference type="InterPro" id="IPR027974">
    <property type="entry name" value="DUF4470"/>
</dbReference>
<dbReference type="EMBL" id="ML769854">
    <property type="protein sequence ID" value="KAE9386717.1"/>
    <property type="molecule type" value="Genomic_DNA"/>
</dbReference>
<evidence type="ECO:0000313" key="4">
    <source>
        <dbReference type="Proteomes" id="UP000799118"/>
    </source>
</evidence>
<dbReference type="AlphaFoldDB" id="A0A6A4GN74"/>
<dbReference type="OrthoDB" id="2423701at2759"/>